<proteinExistence type="predicted"/>
<organism evidence="1 2">
    <name type="scientific">Salmonella diarizonae</name>
    <dbReference type="NCBI Taxonomy" id="59204"/>
    <lineage>
        <taxon>Bacteria</taxon>
        <taxon>Pseudomonadati</taxon>
        <taxon>Pseudomonadota</taxon>
        <taxon>Gammaproteobacteria</taxon>
        <taxon>Enterobacterales</taxon>
        <taxon>Enterobacteriaceae</taxon>
        <taxon>Salmonella</taxon>
    </lineage>
</organism>
<dbReference type="GO" id="GO:0004397">
    <property type="term" value="F:histidine ammonia-lyase activity"/>
    <property type="evidence" value="ECO:0007669"/>
    <property type="project" value="UniProtKB-EC"/>
</dbReference>
<gene>
    <name evidence="1" type="primary">hutH_2</name>
    <name evidence="1" type="ORF">NCTC10060_03870</name>
</gene>
<reference evidence="1 2" key="1">
    <citation type="submission" date="2018-06" db="EMBL/GenBank/DDBJ databases">
        <authorList>
            <consortium name="Pathogen Informatics"/>
            <person name="Doyle S."/>
        </authorList>
    </citation>
    <scope>NUCLEOTIDE SEQUENCE [LARGE SCALE GENOMIC DNA]</scope>
    <source>
        <strain evidence="1 2">NCTC10060</strain>
    </source>
</reference>
<dbReference type="SUPFAM" id="SSF48557">
    <property type="entry name" value="L-aspartase-like"/>
    <property type="match status" value="1"/>
</dbReference>
<name>A0A379U1I5_SALDZ</name>
<dbReference type="InterPro" id="IPR008948">
    <property type="entry name" value="L-Aspartase-like"/>
</dbReference>
<dbReference type="EC" id="4.3.1.3" evidence="1"/>
<protein>
    <submittedName>
        <fullName evidence="1">Histidine ammonia-lyase</fullName>
        <ecNumber evidence="1">4.3.1.3</ecNumber>
    </submittedName>
</protein>
<sequence length="87" mass="9537">MNTMTLTPGQLSLSQLYDVWRHPVQLRLDASAIDGINASVACVNGIVAEGVPPTASTPVSACWRRRASPMKTCKIYSDRWCCLTQRA</sequence>
<dbReference type="AlphaFoldDB" id="A0A379U1I5"/>
<evidence type="ECO:0000313" key="2">
    <source>
        <dbReference type="Proteomes" id="UP000254633"/>
    </source>
</evidence>
<accession>A0A379U1I5</accession>
<keyword evidence="1" id="KW-0456">Lyase</keyword>
<evidence type="ECO:0000313" key="1">
    <source>
        <dbReference type="EMBL" id="SUG56687.1"/>
    </source>
</evidence>
<dbReference type="EMBL" id="UGXH01000003">
    <property type="protein sequence ID" value="SUG56687.1"/>
    <property type="molecule type" value="Genomic_DNA"/>
</dbReference>
<dbReference type="Proteomes" id="UP000254633">
    <property type="component" value="Unassembled WGS sequence"/>
</dbReference>